<reference evidence="2 3" key="1">
    <citation type="submission" date="2023-02" db="EMBL/GenBank/DDBJ databases">
        <title>Genome sequence of Mucilaginibacter jinjuensis strain KACC 16571.</title>
        <authorList>
            <person name="Kim S."/>
            <person name="Heo J."/>
            <person name="Kwon S.-W."/>
        </authorList>
    </citation>
    <scope>NUCLEOTIDE SEQUENCE [LARGE SCALE GENOMIC DNA]</scope>
    <source>
        <strain evidence="2 3">KACC 16571</strain>
    </source>
</reference>
<feature type="signal peptide" evidence="1">
    <location>
        <begin position="1"/>
        <end position="19"/>
    </location>
</feature>
<dbReference type="EMBL" id="CP117167">
    <property type="protein sequence ID" value="WCT14940.1"/>
    <property type="molecule type" value="Genomic_DNA"/>
</dbReference>
<dbReference type="RefSeq" id="WP_273633433.1">
    <property type="nucleotide sequence ID" value="NZ_CP117167.1"/>
</dbReference>
<dbReference type="Proteomes" id="UP001216139">
    <property type="component" value="Chromosome"/>
</dbReference>
<keyword evidence="3" id="KW-1185">Reference proteome</keyword>
<sequence length="158" mass="17802">MKRIILTLVLAGFTFGAFAQVSKEDVAITQAYFKKDKKALVHDVLKLSDAQGHAFWPVYEAYEAKRVAISNKRIAIINDYLKGYHTLTGQEATALTGRLFANDKALLDLQKSFFNKFVTAVGGLNAAKFYQLEYYVQSVVRMRVQDTIPYIGETDAHQ</sequence>
<name>A0ABY7TEH9_9SPHI</name>
<protein>
    <recommendedName>
        <fullName evidence="4">LTXXQ motif family protein</fullName>
    </recommendedName>
</protein>
<evidence type="ECO:0000256" key="1">
    <source>
        <dbReference type="SAM" id="SignalP"/>
    </source>
</evidence>
<organism evidence="2 3">
    <name type="scientific">Mucilaginibacter jinjuensis</name>
    <dbReference type="NCBI Taxonomy" id="1176721"/>
    <lineage>
        <taxon>Bacteria</taxon>
        <taxon>Pseudomonadati</taxon>
        <taxon>Bacteroidota</taxon>
        <taxon>Sphingobacteriia</taxon>
        <taxon>Sphingobacteriales</taxon>
        <taxon>Sphingobacteriaceae</taxon>
        <taxon>Mucilaginibacter</taxon>
    </lineage>
</organism>
<keyword evidence="1" id="KW-0732">Signal</keyword>
<gene>
    <name evidence="2" type="ORF">PQO05_13435</name>
</gene>
<evidence type="ECO:0000313" key="3">
    <source>
        <dbReference type="Proteomes" id="UP001216139"/>
    </source>
</evidence>
<evidence type="ECO:0000313" key="2">
    <source>
        <dbReference type="EMBL" id="WCT14940.1"/>
    </source>
</evidence>
<evidence type="ECO:0008006" key="4">
    <source>
        <dbReference type="Google" id="ProtNLM"/>
    </source>
</evidence>
<proteinExistence type="predicted"/>
<feature type="chain" id="PRO_5045662172" description="LTXXQ motif family protein" evidence="1">
    <location>
        <begin position="20"/>
        <end position="158"/>
    </location>
</feature>
<accession>A0ABY7TEH9</accession>